<feature type="compositionally biased region" description="Basic and acidic residues" evidence="1">
    <location>
        <begin position="225"/>
        <end position="250"/>
    </location>
</feature>
<comment type="caution">
    <text evidence="2">The sequence shown here is derived from an EMBL/GenBank/DDBJ whole genome shotgun (WGS) entry which is preliminary data.</text>
</comment>
<accession>A0ABR0K9D2</accession>
<name>A0ABR0K9D2_9EURO</name>
<feature type="compositionally biased region" description="Basic and acidic residues" evidence="1">
    <location>
        <begin position="317"/>
        <end position="326"/>
    </location>
</feature>
<feature type="compositionally biased region" description="Low complexity" evidence="1">
    <location>
        <begin position="344"/>
        <end position="360"/>
    </location>
</feature>
<dbReference type="InterPro" id="IPR010684">
    <property type="entry name" value="RNA_pol_II_trans_fac_SIII_A"/>
</dbReference>
<dbReference type="Gene3D" id="6.10.250.3180">
    <property type="match status" value="1"/>
</dbReference>
<feature type="region of interest" description="Disordered" evidence="1">
    <location>
        <begin position="225"/>
        <end position="287"/>
    </location>
</feature>
<protein>
    <recommendedName>
        <fullName evidence="4">Elongin-A</fullName>
    </recommendedName>
</protein>
<reference evidence="2 3" key="1">
    <citation type="submission" date="2023-08" db="EMBL/GenBank/DDBJ databases">
        <title>Black Yeasts Isolated from many extreme environments.</title>
        <authorList>
            <person name="Coleine C."/>
            <person name="Stajich J.E."/>
            <person name="Selbmann L."/>
        </authorList>
    </citation>
    <scope>NUCLEOTIDE SEQUENCE [LARGE SCALE GENOMIC DNA]</scope>
    <source>
        <strain evidence="2 3">CCFEE 5885</strain>
    </source>
</reference>
<evidence type="ECO:0008006" key="4">
    <source>
        <dbReference type="Google" id="ProtNLM"/>
    </source>
</evidence>
<evidence type="ECO:0000256" key="1">
    <source>
        <dbReference type="SAM" id="MobiDB-lite"/>
    </source>
</evidence>
<feature type="region of interest" description="Disordered" evidence="1">
    <location>
        <begin position="303"/>
        <end position="412"/>
    </location>
</feature>
<organism evidence="2 3">
    <name type="scientific">Lithohypha guttulata</name>
    <dbReference type="NCBI Taxonomy" id="1690604"/>
    <lineage>
        <taxon>Eukaryota</taxon>
        <taxon>Fungi</taxon>
        <taxon>Dikarya</taxon>
        <taxon>Ascomycota</taxon>
        <taxon>Pezizomycotina</taxon>
        <taxon>Eurotiomycetes</taxon>
        <taxon>Chaetothyriomycetidae</taxon>
        <taxon>Chaetothyriales</taxon>
        <taxon>Trichomeriaceae</taxon>
        <taxon>Lithohypha</taxon>
    </lineage>
</organism>
<dbReference type="InterPro" id="IPR051870">
    <property type="entry name" value="Elongin-A_domain"/>
</dbReference>
<dbReference type="PANTHER" id="PTHR15141">
    <property type="entry name" value="TRANSCRIPTION ELONGATION FACTOR B POLYPEPTIDE 3"/>
    <property type="match status" value="1"/>
</dbReference>
<keyword evidence="3" id="KW-1185">Reference proteome</keyword>
<evidence type="ECO:0000313" key="2">
    <source>
        <dbReference type="EMBL" id="KAK5092356.1"/>
    </source>
</evidence>
<dbReference type="EMBL" id="JAVRRG010000059">
    <property type="protein sequence ID" value="KAK5092356.1"/>
    <property type="molecule type" value="Genomic_DNA"/>
</dbReference>
<dbReference type="PANTHER" id="PTHR15141:SF76">
    <property type="entry name" value="TRANSCRIPTION ELONGATION FACTOR B POLYPEPTIDE 3"/>
    <property type="match status" value="1"/>
</dbReference>
<evidence type="ECO:0000313" key="3">
    <source>
        <dbReference type="Proteomes" id="UP001345013"/>
    </source>
</evidence>
<dbReference type="Pfam" id="PF06881">
    <property type="entry name" value="Elongin_A"/>
    <property type="match status" value="1"/>
</dbReference>
<proteinExistence type="predicted"/>
<feature type="compositionally biased region" description="Polar residues" evidence="1">
    <location>
        <begin position="276"/>
        <end position="287"/>
    </location>
</feature>
<gene>
    <name evidence="2" type="ORF">LTR24_005279</name>
</gene>
<sequence length="412" mass="46230">MPVSTLKRMAHRASVKYIRNLHDIGQMPVELVHTIINKIDNAAQLHQLELNSPQVIGHTKEAWLNLLKRDIPNYEARMPENWRETIFAVENGDRWHKVYAKLRRQVEKESKEVNERLMGELRGIETKQPIKISNSLKRASNSQQKNRKGWAEAKYDLNKDLYRSGGGSGSGAGSGKASAGASFFEKLNRNAVTKASARMRTPTHKLKPVFNKEVKRAPMGLVEDLKERQEILDGQRRAQAEKERRDREGQGQRSLDTIRVPRNNKDGRSAPPLHGPSSTKTNINDGTSYDLIQDREARLRNLKTGGGAQSTSTRHPSKQEIARLTEDFLEDDEDNDGDDGGDADGPSNDDLFGETTSTTRSKSKARTQSPIRAATARHASPLKQGQIQRAETPPVLKKTRQAPTLFRSAVRK</sequence>
<dbReference type="Proteomes" id="UP001345013">
    <property type="component" value="Unassembled WGS sequence"/>
</dbReference>
<feature type="compositionally biased region" description="Acidic residues" evidence="1">
    <location>
        <begin position="327"/>
        <end position="342"/>
    </location>
</feature>